<dbReference type="InterPro" id="IPR000212">
    <property type="entry name" value="DNA_helicase_UvrD/REP"/>
</dbReference>
<dbReference type="InterPro" id="IPR014016">
    <property type="entry name" value="UvrD-like_ATP-bd"/>
</dbReference>
<dbReference type="AlphaFoldDB" id="A0A517MBF4"/>
<keyword evidence="5" id="KW-0413">Isomerase</keyword>
<dbReference type="GO" id="GO:0003677">
    <property type="term" value="F:DNA binding"/>
    <property type="evidence" value="ECO:0007669"/>
    <property type="project" value="InterPro"/>
</dbReference>
<name>A0A517MBF4_9BACT</name>
<dbReference type="GO" id="GO:0016887">
    <property type="term" value="F:ATP hydrolysis activity"/>
    <property type="evidence" value="ECO:0007669"/>
    <property type="project" value="RHEA"/>
</dbReference>
<accession>A0A517MBF4</accession>
<keyword evidence="4 10" id="KW-0067">ATP-binding</keyword>
<feature type="domain" description="UvrD-like helicase C-terminal" evidence="12">
    <location>
        <begin position="517"/>
        <end position="767"/>
    </location>
</feature>
<keyword evidence="1 10" id="KW-0547">Nucleotide-binding</keyword>
<dbReference type="GO" id="GO:0000725">
    <property type="term" value="P:recombinational repair"/>
    <property type="evidence" value="ECO:0007669"/>
    <property type="project" value="TreeGrafter"/>
</dbReference>
<dbReference type="Gene3D" id="3.40.50.300">
    <property type="entry name" value="P-loop containing nucleotide triphosphate hydrolases"/>
    <property type="match status" value="3"/>
</dbReference>
<feature type="domain" description="UvrD-like helicase ATP-binding" evidence="11">
    <location>
        <begin position="22"/>
        <end position="478"/>
    </location>
</feature>
<dbReference type="KEGG" id="rml:FF011L_09590"/>
<evidence type="ECO:0000313" key="14">
    <source>
        <dbReference type="Proteomes" id="UP000320672"/>
    </source>
</evidence>
<dbReference type="PANTHER" id="PTHR11070:SF2">
    <property type="entry name" value="ATP-DEPENDENT DNA HELICASE SRS2"/>
    <property type="match status" value="1"/>
</dbReference>
<evidence type="ECO:0000256" key="4">
    <source>
        <dbReference type="ARBA" id="ARBA00022840"/>
    </source>
</evidence>
<evidence type="ECO:0000256" key="7">
    <source>
        <dbReference type="ARBA" id="ARBA00034808"/>
    </source>
</evidence>
<evidence type="ECO:0000256" key="9">
    <source>
        <dbReference type="ARBA" id="ARBA00048988"/>
    </source>
</evidence>
<evidence type="ECO:0000259" key="12">
    <source>
        <dbReference type="PROSITE" id="PS51217"/>
    </source>
</evidence>
<dbReference type="OrthoDB" id="9810135at2"/>
<reference evidence="13 14" key="1">
    <citation type="submission" date="2019-02" db="EMBL/GenBank/DDBJ databases">
        <title>Deep-cultivation of Planctomycetes and their phenomic and genomic characterization uncovers novel biology.</title>
        <authorList>
            <person name="Wiegand S."/>
            <person name="Jogler M."/>
            <person name="Boedeker C."/>
            <person name="Pinto D."/>
            <person name="Vollmers J."/>
            <person name="Rivas-Marin E."/>
            <person name="Kohn T."/>
            <person name="Peeters S.H."/>
            <person name="Heuer A."/>
            <person name="Rast P."/>
            <person name="Oberbeckmann S."/>
            <person name="Bunk B."/>
            <person name="Jeske O."/>
            <person name="Meyerdierks A."/>
            <person name="Storesund J.E."/>
            <person name="Kallscheuer N."/>
            <person name="Luecker S."/>
            <person name="Lage O.M."/>
            <person name="Pohl T."/>
            <person name="Merkel B.J."/>
            <person name="Hornburger P."/>
            <person name="Mueller R.-W."/>
            <person name="Bruemmer F."/>
            <person name="Labrenz M."/>
            <person name="Spormann A.M."/>
            <person name="Op den Camp H."/>
            <person name="Overmann J."/>
            <person name="Amann R."/>
            <person name="Jetten M.S.M."/>
            <person name="Mascher T."/>
            <person name="Medema M.H."/>
            <person name="Devos D.P."/>
            <person name="Kaster A.-K."/>
            <person name="Ovreas L."/>
            <person name="Rohde M."/>
            <person name="Galperin M.Y."/>
            <person name="Jogler C."/>
        </authorList>
    </citation>
    <scope>NUCLEOTIDE SEQUENCE [LARGE SCALE GENOMIC DNA]</scope>
    <source>
        <strain evidence="13 14">FF011L</strain>
    </source>
</reference>
<feature type="binding site" evidence="10">
    <location>
        <begin position="43"/>
        <end position="50"/>
    </location>
    <ligand>
        <name>ATP</name>
        <dbReference type="ChEBI" id="CHEBI:30616"/>
    </ligand>
</feature>
<dbReference type="Pfam" id="PF13361">
    <property type="entry name" value="UvrD_C"/>
    <property type="match status" value="1"/>
</dbReference>
<gene>
    <name evidence="13" type="primary">yjcD</name>
    <name evidence="13" type="ORF">FF011L_09590</name>
</gene>
<dbReference type="EMBL" id="CP036262">
    <property type="protein sequence ID" value="QDS92222.1"/>
    <property type="molecule type" value="Genomic_DNA"/>
</dbReference>
<dbReference type="SUPFAM" id="SSF52540">
    <property type="entry name" value="P-loop containing nucleoside triphosphate hydrolases"/>
    <property type="match status" value="1"/>
</dbReference>
<dbReference type="GO" id="GO:0043138">
    <property type="term" value="F:3'-5' DNA helicase activity"/>
    <property type="evidence" value="ECO:0007669"/>
    <property type="project" value="UniProtKB-EC"/>
</dbReference>
<dbReference type="GO" id="GO:0005524">
    <property type="term" value="F:ATP binding"/>
    <property type="evidence" value="ECO:0007669"/>
    <property type="project" value="UniProtKB-UniRule"/>
</dbReference>
<evidence type="ECO:0000256" key="1">
    <source>
        <dbReference type="ARBA" id="ARBA00022741"/>
    </source>
</evidence>
<dbReference type="GO" id="GO:0033202">
    <property type="term" value="C:DNA helicase complex"/>
    <property type="evidence" value="ECO:0007669"/>
    <property type="project" value="TreeGrafter"/>
</dbReference>
<evidence type="ECO:0000313" key="13">
    <source>
        <dbReference type="EMBL" id="QDS92222.1"/>
    </source>
</evidence>
<dbReference type="PROSITE" id="PS51217">
    <property type="entry name" value="UVRD_HELICASE_CTER"/>
    <property type="match status" value="1"/>
</dbReference>
<comment type="catalytic activity">
    <reaction evidence="9">
        <text>ATP + H2O = ADP + phosphate + H(+)</text>
        <dbReference type="Rhea" id="RHEA:13065"/>
        <dbReference type="ChEBI" id="CHEBI:15377"/>
        <dbReference type="ChEBI" id="CHEBI:15378"/>
        <dbReference type="ChEBI" id="CHEBI:30616"/>
        <dbReference type="ChEBI" id="CHEBI:43474"/>
        <dbReference type="ChEBI" id="CHEBI:456216"/>
        <dbReference type="EC" id="5.6.2.4"/>
    </reaction>
</comment>
<sequence>MNDPSSQQIQFDFDSGPAEKAPAWDLPSYAIPEQTLPALLVRASAGTGKTYRLTGRLLHLLLQGAPIESLLATTFTRKAAGEILERLLSTLASAADDRTDKSLLALQQQIGRTDVTRQQCTRLLHAIIREIHRLRIGTLDSLFSQLARSFPFELGLPPGWRLTDENEERWLRSRAIHAMLSESDLAEVTSLLAMLTKGEIKRSIAREIEMVIVDTYAVARGCSLAAWEKLQTPSAPENQTLTESAGLLLTAQVGHKSADKQLHAIGELMESREIAELAGKPLPATVKGLVERDEPVTYYKRDLPESIVSALLAAYDWSRSHTLGLLSEQSQATGRILQDYDHHIHALKQSTRALAFDDVAQRLSEWIDKEDLATIAYRLDGAIEHVLLDEFQDTSPQQWKVLRPLAYRAALESQKQLASPDDKRLKNGRPVAPTFFCVGDTKQAIYSWRGGVAAIFDSVAEQIPGVTQDEMSISYRSSPVITDAVTQIFQNLSRHPLCQNAGSIASDPADASAYEADAIQRFNNAFPDHESAGKSLPGYVCLQTGPEHDGPADEKSIVLQSYVAAKVAELAESMPGRSIGILTRKNATVARLIYLLRARGVEVSQEGGNPLVDSGSVELLLSALMLSEHPGDGRWWYHVRNSPLAQHEVFRPHAEAAEKLAAGNPNPQDWSHQASIALTAQQAGSSVRRWIEHRGLVVALRELAKPIAEVSEASDQLRMRQLLQLAQQFERNPQPRLSDFVDQVRQQRVERPQPAQVRVMTVHQAKGLEFDAVVLPELEYALGASGVRCVARRPSPTDPPEAMLRYLGKASWRLLPEAWQRAFGAMAAGSVTETLCLLYVSVTRPRHGLYMFVAPTPSRTATSQANAKMLLYNALQCDAKPADGETVWFETGDPLWYQTDPAGSEDK</sequence>
<evidence type="ECO:0000256" key="6">
    <source>
        <dbReference type="ARBA" id="ARBA00034617"/>
    </source>
</evidence>
<organism evidence="13 14">
    <name type="scientific">Roseimaritima multifibrata</name>
    <dbReference type="NCBI Taxonomy" id="1930274"/>
    <lineage>
        <taxon>Bacteria</taxon>
        <taxon>Pseudomonadati</taxon>
        <taxon>Planctomycetota</taxon>
        <taxon>Planctomycetia</taxon>
        <taxon>Pirellulales</taxon>
        <taxon>Pirellulaceae</taxon>
        <taxon>Roseimaritima</taxon>
    </lineage>
</organism>
<keyword evidence="2 10" id="KW-0378">Hydrolase</keyword>
<dbReference type="Pfam" id="PF00580">
    <property type="entry name" value="UvrD-helicase"/>
    <property type="match status" value="1"/>
</dbReference>
<dbReference type="PANTHER" id="PTHR11070">
    <property type="entry name" value="UVRD / RECB / PCRA DNA HELICASE FAMILY MEMBER"/>
    <property type="match status" value="1"/>
</dbReference>
<evidence type="ECO:0000256" key="5">
    <source>
        <dbReference type="ARBA" id="ARBA00023235"/>
    </source>
</evidence>
<dbReference type="Gene3D" id="1.10.486.10">
    <property type="entry name" value="PCRA, domain 4"/>
    <property type="match status" value="1"/>
</dbReference>
<evidence type="ECO:0000256" key="2">
    <source>
        <dbReference type="ARBA" id="ARBA00022801"/>
    </source>
</evidence>
<dbReference type="GO" id="GO:0005829">
    <property type="term" value="C:cytosol"/>
    <property type="evidence" value="ECO:0007669"/>
    <property type="project" value="TreeGrafter"/>
</dbReference>
<proteinExistence type="predicted"/>
<evidence type="ECO:0000256" key="10">
    <source>
        <dbReference type="PROSITE-ProRule" id="PRU00560"/>
    </source>
</evidence>
<protein>
    <recommendedName>
        <fullName evidence="7">DNA 3'-5' helicase</fullName>
        <ecNumber evidence="7">5.6.2.4</ecNumber>
    </recommendedName>
    <alternativeName>
        <fullName evidence="8">DNA 3'-5' helicase II</fullName>
    </alternativeName>
</protein>
<dbReference type="InterPro" id="IPR014017">
    <property type="entry name" value="DNA_helicase_UvrD-like_C"/>
</dbReference>
<evidence type="ECO:0000259" key="11">
    <source>
        <dbReference type="PROSITE" id="PS51198"/>
    </source>
</evidence>
<keyword evidence="14" id="KW-1185">Reference proteome</keyword>
<dbReference type="EC" id="5.6.2.4" evidence="7"/>
<dbReference type="InterPro" id="IPR027417">
    <property type="entry name" value="P-loop_NTPase"/>
</dbReference>
<evidence type="ECO:0000256" key="3">
    <source>
        <dbReference type="ARBA" id="ARBA00022806"/>
    </source>
</evidence>
<dbReference type="Proteomes" id="UP000320672">
    <property type="component" value="Chromosome"/>
</dbReference>
<evidence type="ECO:0000256" key="8">
    <source>
        <dbReference type="ARBA" id="ARBA00034923"/>
    </source>
</evidence>
<dbReference type="RefSeq" id="WP_145350506.1">
    <property type="nucleotide sequence ID" value="NZ_CP036262.1"/>
</dbReference>
<keyword evidence="3 10" id="KW-0347">Helicase</keyword>
<comment type="catalytic activity">
    <reaction evidence="6">
        <text>Couples ATP hydrolysis with the unwinding of duplex DNA by translocating in the 3'-5' direction.</text>
        <dbReference type="EC" id="5.6.2.4"/>
    </reaction>
</comment>
<dbReference type="PROSITE" id="PS51198">
    <property type="entry name" value="UVRD_HELICASE_ATP_BIND"/>
    <property type="match status" value="1"/>
</dbReference>